<feature type="transmembrane region" description="Helical" evidence="4">
    <location>
        <begin position="202"/>
        <end position="219"/>
    </location>
</feature>
<gene>
    <name evidence="6" type="ORF">T190423A01A_10282</name>
</gene>
<feature type="domain" description="HTH araC/xylS-type" evidence="5">
    <location>
        <begin position="283"/>
        <end position="384"/>
    </location>
</feature>
<evidence type="ECO:0000256" key="1">
    <source>
        <dbReference type="ARBA" id="ARBA00023015"/>
    </source>
</evidence>
<keyword evidence="4" id="KW-0812">Transmembrane</keyword>
<organism evidence="6 7">
    <name type="scientific">Tenacibaculum polynesiense</name>
    <dbReference type="NCBI Taxonomy" id="3137857"/>
    <lineage>
        <taxon>Bacteria</taxon>
        <taxon>Pseudomonadati</taxon>
        <taxon>Bacteroidota</taxon>
        <taxon>Flavobacteriia</taxon>
        <taxon>Flavobacteriales</taxon>
        <taxon>Flavobacteriaceae</taxon>
        <taxon>Tenacibaculum</taxon>
    </lineage>
</organism>
<dbReference type="InterPro" id="IPR009057">
    <property type="entry name" value="Homeodomain-like_sf"/>
</dbReference>
<dbReference type="SUPFAM" id="SSF46689">
    <property type="entry name" value="Homeodomain-like"/>
    <property type="match status" value="1"/>
</dbReference>
<keyword evidence="1" id="KW-0805">Transcription regulation</keyword>
<feature type="transmembrane region" description="Helical" evidence="4">
    <location>
        <begin position="176"/>
        <end position="196"/>
    </location>
</feature>
<dbReference type="SMART" id="SM00342">
    <property type="entry name" value="HTH_ARAC"/>
    <property type="match status" value="1"/>
</dbReference>
<dbReference type="RefSeq" id="WP_348721656.1">
    <property type="nucleotide sequence ID" value="NZ_CAXJIO010000010.1"/>
</dbReference>
<dbReference type="InterPro" id="IPR018060">
    <property type="entry name" value="HTH_AraC"/>
</dbReference>
<protein>
    <submittedName>
        <fullName evidence="6">HTH araC/xylS-type domain-containing protein</fullName>
    </submittedName>
</protein>
<evidence type="ECO:0000256" key="2">
    <source>
        <dbReference type="ARBA" id="ARBA00023125"/>
    </source>
</evidence>
<sequence>MDLSNSIISFIDTLGVVQGLLFGVVLIFYYSKKNKPILFLGMFILLFSLEPIPNILHDLNYLTKHPELELLPVGFHFLAYPLLLIYVQKTSILKEKKANYWTLIPGVIEFLVALVIFLLPYQLKLQIKNSSAAIVYFIGGLSYSLYIAYLILKWIHSHVIEVHNQYTYVQRKTLSWTKWFTYASVLFHLVILINIFLESHAWYAWISVLNVILIYWVSFKGVTQENIRTLVWNKNVADEQHPIDHSTKTKLTPLLVSSDKITSQTTQNLMSINEAQQTCIKVDDYIQVSKCYMNNKLTIIDIAEAIHVHPKRISYAINKVKSQNFNSYINSFRVELAKKLLKSNEAQHLSIEGIGLEAGFHTKATFYNAFKKNVHMTPAQYKSSL</sequence>
<dbReference type="Proteomes" id="UP001497527">
    <property type="component" value="Unassembled WGS sequence"/>
</dbReference>
<evidence type="ECO:0000313" key="7">
    <source>
        <dbReference type="Proteomes" id="UP001497527"/>
    </source>
</evidence>
<comment type="caution">
    <text evidence="6">The sequence shown here is derived from an EMBL/GenBank/DDBJ whole genome shotgun (WGS) entry which is preliminary data.</text>
</comment>
<keyword evidence="4" id="KW-0472">Membrane</keyword>
<keyword evidence="4" id="KW-1133">Transmembrane helix</keyword>
<accession>A0ABP1ET32</accession>
<dbReference type="PANTHER" id="PTHR43280">
    <property type="entry name" value="ARAC-FAMILY TRANSCRIPTIONAL REGULATOR"/>
    <property type="match status" value="1"/>
</dbReference>
<keyword evidence="7" id="KW-1185">Reference proteome</keyword>
<dbReference type="PANTHER" id="PTHR43280:SF29">
    <property type="entry name" value="ARAC-FAMILY TRANSCRIPTIONAL REGULATOR"/>
    <property type="match status" value="1"/>
</dbReference>
<dbReference type="EMBL" id="CAXJIO010000010">
    <property type="protein sequence ID" value="CAL2101719.1"/>
    <property type="molecule type" value="Genomic_DNA"/>
</dbReference>
<proteinExistence type="predicted"/>
<dbReference type="Gene3D" id="1.10.10.60">
    <property type="entry name" value="Homeodomain-like"/>
    <property type="match status" value="2"/>
</dbReference>
<feature type="transmembrane region" description="Helical" evidence="4">
    <location>
        <begin position="37"/>
        <end position="56"/>
    </location>
</feature>
<evidence type="ECO:0000256" key="3">
    <source>
        <dbReference type="ARBA" id="ARBA00023163"/>
    </source>
</evidence>
<feature type="transmembrane region" description="Helical" evidence="4">
    <location>
        <begin position="99"/>
        <end position="121"/>
    </location>
</feature>
<keyword evidence="3" id="KW-0804">Transcription</keyword>
<evidence type="ECO:0000256" key="4">
    <source>
        <dbReference type="SAM" id="Phobius"/>
    </source>
</evidence>
<dbReference type="PROSITE" id="PS01124">
    <property type="entry name" value="HTH_ARAC_FAMILY_2"/>
    <property type="match status" value="1"/>
</dbReference>
<name>A0ABP1ET32_9FLAO</name>
<dbReference type="Pfam" id="PF12833">
    <property type="entry name" value="HTH_18"/>
    <property type="match status" value="1"/>
</dbReference>
<evidence type="ECO:0000259" key="5">
    <source>
        <dbReference type="PROSITE" id="PS01124"/>
    </source>
</evidence>
<keyword evidence="2" id="KW-0238">DNA-binding</keyword>
<reference evidence="6 7" key="1">
    <citation type="submission" date="2024-05" db="EMBL/GenBank/DDBJ databases">
        <authorList>
            <person name="Duchaud E."/>
        </authorList>
    </citation>
    <scope>NUCLEOTIDE SEQUENCE [LARGE SCALE GENOMIC DNA]</scope>
    <source>
        <strain evidence="6">Ena-SAMPLE-TAB-13-05-2024-13:56:06:370-140308</strain>
    </source>
</reference>
<evidence type="ECO:0000313" key="6">
    <source>
        <dbReference type="EMBL" id="CAL2101719.1"/>
    </source>
</evidence>
<feature type="transmembrane region" description="Helical" evidence="4">
    <location>
        <begin position="6"/>
        <end position="30"/>
    </location>
</feature>
<feature type="transmembrane region" description="Helical" evidence="4">
    <location>
        <begin position="68"/>
        <end position="87"/>
    </location>
</feature>
<feature type="transmembrane region" description="Helical" evidence="4">
    <location>
        <begin position="133"/>
        <end position="155"/>
    </location>
</feature>